<name>A0A8B3RYE0_9EURY</name>
<sequence>MARRYCKKCGKIWYSDETKCPSCDSTDVKVSGSSYGATGIAVN</sequence>
<dbReference type="Proteomes" id="UP000291831">
    <property type="component" value="Unassembled WGS sequence"/>
</dbReference>
<dbReference type="Proteomes" id="UP000634805">
    <property type="component" value="Unassembled WGS sequence"/>
</dbReference>
<organism evidence="2 3">
    <name type="scientific">Candidatus Argoarchaeum ethanivorans</name>
    <dbReference type="NCBI Taxonomy" id="2608793"/>
    <lineage>
        <taxon>Archaea</taxon>
        <taxon>Methanobacteriati</taxon>
        <taxon>Methanobacteriota</taxon>
        <taxon>Stenosarchaea group</taxon>
        <taxon>Methanomicrobia</taxon>
        <taxon>Methanosarcinales</taxon>
        <taxon>Methanosarcinales incertae sedis</taxon>
        <taxon>GOM Arc I cluster</taxon>
        <taxon>Candidatus Argoarchaeum</taxon>
    </lineage>
</organism>
<reference evidence="2" key="1">
    <citation type="journal article" date="2019" name="Nature">
        <title>Anaerobic oxidation of ethane by archaea from a marine hydrocarbon seep.</title>
        <authorList>
            <person name="Chen S.C."/>
            <person name="Musat N."/>
            <person name="Lechtenfeld O.J."/>
            <person name="Paschke H."/>
            <person name="Schmidt M."/>
            <person name="Said N."/>
            <person name="Popp D."/>
            <person name="Calabrese F."/>
            <person name="Stryhanyuk H."/>
            <person name="Jaekel U."/>
            <person name="Zhu Y.G."/>
            <person name="Joye S.B."/>
            <person name="Richnow H.H."/>
            <person name="Widdel F."/>
            <person name="Musat F."/>
        </authorList>
    </citation>
    <scope>NUCLEOTIDE SEQUENCE</scope>
    <source>
        <strain evidence="2">Eth-Arch1</strain>
    </source>
</reference>
<protein>
    <recommendedName>
        <fullName evidence="4">DNA-directed RNA polymerase subunit E</fullName>
    </recommendedName>
</protein>
<evidence type="ECO:0000313" key="3">
    <source>
        <dbReference type="Proteomes" id="UP000291831"/>
    </source>
</evidence>
<comment type="caution">
    <text evidence="2">The sequence shown here is derived from an EMBL/GenBank/DDBJ whole genome shotgun (WGS) entry which is preliminary data.</text>
</comment>
<dbReference type="AlphaFoldDB" id="A0A8B3RYE0"/>
<reference evidence="3" key="2">
    <citation type="submission" date="2019-01" db="EMBL/GenBank/DDBJ databases">
        <title>Anaerobic oxidation of ethane by archaea from a marine hydrocarbon seep.</title>
        <authorList>
            <person name="Musat F."/>
        </authorList>
    </citation>
    <scope>NUCLEOTIDE SEQUENCE [LARGE SCALE GENOMIC DNA]</scope>
</reference>
<evidence type="ECO:0000313" key="2">
    <source>
        <dbReference type="EMBL" id="RZB28717.1"/>
    </source>
</evidence>
<evidence type="ECO:0008006" key="4">
    <source>
        <dbReference type="Google" id="ProtNLM"/>
    </source>
</evidence>
<proteinExistence type="predicted"/>
<evidence type="ECO:0000313" key="1">
    <source>
        <dbReference type="EMBL" id="CAD6491437.1"/>
    </source>
</evidence>
<dbReference type="EMBL" id="RPGO01000040">
    <property type="protein sequence ID" value="RZB28717.1"/>
    <property type="molecule type" value="Genomic_DNA"/>
</dbReference>
<reference evidence="1" key="3">
    <citation type="submission" date="2020-10" db="EMBL/GenBank/DDBJ databases">
        <authorList>
            <person name="Hahn C.J."/>
            <person name="Laso-Perez R."/>
            <person name="Vulcano F."/>
            <person name="Vaziourakis K.-M."/>
            <person name="Stokke R."/>
            <person name="Steen I.H."/>
            <person name="Teske A."/>
            <person name="Boetius A."/>
            <person name="Liebeke M."/>
            <person name="Amann R."/>
            <person name="Knittel K."/>
        </authorList>
    </citation>
    <scope>NUCLEOTIDE SEQUENCE</scope>
    <source>
        <strain evidence="1">Gfbio:e3339647-f889-4370-9287-4fb5cb688e4c:AG392D22_GoMArc1</strain>
    </source>
</reference>
<gene>
    <name evidence="2" type="ORF">AEth_01977</name>
    <name evidence="1" type="ORF">EMLJLAPB_00146</name>
</gene>
<accession>A0A8B3RYE0</accession>
<dbReference type="EMBL" id="CAJHIS010000002">
    <property type="protein sequence ID" value="CAD6491437.1"/>
    <property type="molecule type" value="Genomic_DNA"/>
</dbReference>